<sequence length="340" mass="38064">MVENEAQKLTNEQPAEPEVEAFSFGDPETVLNDRIIDGLGVWLLDNGRYYSTPVSLTGLAKLLKANAYHGPILEFKTNMVMRGFQGNSVVKRRDMKKATTDYNVFANCYFKVYRSVYGEIVRLQHLPAINMRRCKGQDCYGMLNNTGQLIEFKPGEVIHIANYDVTQTIYGIPGYLGAIQSMLLNEDATLFRRKYYKNGAHIGYIFYSTATGLDEKTRAKMKAAIEKSKGLGNFKNMFLHIGGADKDAIQIKPVGDFSTKDDLEKIKNISRDDIIAANRMPPALAAIMPGQNTSFGDLEKVDAVYQRNEVTPIREDLLEVNDYLPLAARVSFDTPSNTAV</sequence>
<dbReference type="AlphaFoldDB" id="A0A8G2FA69"/>
<dbReference type="InterPro" id="IPR006944">
    <property type="entry name" value="Phage/GTA_portal"/>
</dbReference>
<comment type="similarity">
    <text evidence="1">Belongs to the phage portal family. PBSX subfamily.</text>
</comment>
<accession>A0A8G2FA69</accession>
<evidence type="ECO:0000313" key="2">
    <source>
        <dbReference type="EMBL" id="SHJ71815.1"/>
    </source>
</evidence>
<evidence type="ECO:0000256" key="1">
    <source>
        <dbReference type="ARBA" id="ARBA00006799"/>
    </source>
</evidence>
<dbReference type="Pfam" id="PF04860">
    <property type="entry name" value="Phage_portal"/>
    <property type="match status" value="1"/>
</dbReference>
<protein>
    <submittedName>
        <fullName evidence="2">Phage portal protein, PBSX family</fullName>
    </submittedName>
</protein>
<gene>
    <name evidence="2" type="ORF">SAMN05660830_03067</name>
</gene>
<dbReference type="NCBIfam" id="TIGR01540">
    <property type="entry name" value="portal_PBSX"/>
    <property type="match status" value="1"/>
</dbReference>
<dbReference type="EMBL" id="FQZR01000011">
    <property type="protein sequence ID" value="SHJ71815.1"/>
    <property type="molecule type" value="Genomic_DNA"/>
</dbReference>
<evidence type="ECO:0000313" key="3">
    <source>
        <dbReference type="Proteomes" id="UP000184001"/>
    </source>
</evidence>
<organism evidence="2 3">
    <name type="scientific">Halodesulfovibrio aestuarii</name>
    <dbReference type="NCBI Taxonomy" id="126333"/>
    <lineage>
        <taxon>Bacteria</taxon>
        <taxon>Pseudomonadati</taxon>
        <taxon>Thermodesulfobacteriota</taxon>
        <taxon>Desulfovibrionia</taxon>
        <taxon>Desulfovibrionales</taxon>
        <taxon>Desulfovibrionaceae</taxon>
        <taxon>Halodesulfovibrio</taxon>
    </lineage>
</organism>
<name>A0A8G2FA69_9BACT</name>
<dbReference type="Proteomes" id="UP000184001">
    <property type="component" value="Unassembled WGS sequence"/>
</dbReference>
<dbReference type="InterPro" id="IPR006430">
    <property type="entry name" value="Phage_portal_PBSX"/>
</dbReference>
<proteinExistence type="inferred from homology"/>
<reference evidence="2 3" key="1">
    <citation type="submission" date="2016-11" db="EMBL/GenBank/DDBJ databases">
        <authorList>
            <person name="Varghese N."/>
            <person name="Submissions S."/>
        </authorList>
    </citation>
    <scope>NUCLEOTIDE SEQUENCE [LARGE SCALE GENOMIC DNA]</scope>
    <source>
        <strain evidence="2 3">DSM 17919</strain>
    </source>
</reference>
<dbReference type="RefSeq" id="WP_019999239.1">
    <property type="nucleotide sequence ID" value="NZ_CP192220.1"/>
</dbReference>
<comment type="caution">
    <text evidence="2">The sequence shown here is derived from an EMBL/GenBank/DDBJ whole genome shotgun (WGS) entry which is preliminary data.</text>
</comment>